<proteinExistence type="predicted"/>
<dbReference type="AlphaFoldDB" id="A0A6J6WU34"/>
<name>A0A6J6WU34_9ZZZZ</name>
<accession>A0A6J6WU34</accession>
<sequence length="71" mass="7938">MLHFEISISFSVLLCKRAYSPNAFSLLKRESLLTQSSIESKGVESFGQRVLDHNPVFASAAAFNKVKYSKL</sequence>
<dbReference type="EMBL" id="CAEZZS010000092">
    <property type="protein sequence ID" value="CAB4786278.1"/>
    <property type="molecule type" value="Genomic_DNA"/>
</dbReference>
<evidence type="ECO:0000313" key="1">
    <source>
        <dbReference type="EMBL" id="CAB4786278.1"/>
    </source>
</evidence>
<reference evidence="1" key="1">
    <citation type="submission" date="2020-05" db="EMBL/GenBank/DDBJ databases">
        <authorList>
            <person name="Chiriac C."/>
            <person name="Salcher M."/>
            <person name="Ghai R."/>
            <person name="Kavagutti S V."/>
        </authorList>
    </citation>
    <scope>NUCLEOTIDE SEQUENCE</scope>
</reference>
<gene>
    <name evidence="1" type="ORF">UFOPK2922_01353</name>
</gene>
<organism evidence="1">
    <name type="scientific">freshwater metagenome</name>
    <dbReference type="NCBI Taxonomy" id="449393"/>
    <lineage>
        <taxon>unclassified sequences</taxon>
        <taxon>metagenomes</taxon>
        <taxon>ecological metagenomes</taxon>
    </lineage>
</organism>
<protein>
    <submittedName>
        <fullName evidence="1">Unannotated protein</fullName>
    </submittedName>
</protein>